<sequence>MCVVPPIFDYKFKSKLTDV</sequence>
<protein>
    <submittedName>
        <fullName evidence="1">Uncharacterized protein</fullName>
    </submittedName>
</protein>
<organism evidence="1">
    <name type="scientific">Anguilla anguilla</name>
    <name type="common">European freshwater eel</name>
    <name type="synonym">Muraena anguilla</name>
    <dbReference type="NCBI Taxonomy" id="7936"/>
    <lineage>
        <taxon>Eukaryota</taxon>
        <taxon>Metazoa</taxon>
        <taxon>Chordata</taxon>
        <taxon>Craniata</taxon>
        <taxon>Vertebrata</taxon>
        <taxon>Euteleostomi</taxon>
        <taxon>Actinopterygii</taxon>
        <taxon>Neopterygii</taxon>
        <taxon>Teleostei</taxon>
        <taxon>Anguilliformes</taxon>
        <taxon>Anguillidae</taxon>
        <taxon>Anguilla</taxon>
    </lineage>
</organism>
<evidence type="ECO:0000313" key="1">
    <source>
        <dbReference type="EMBL" id="JAH03725.1"/>
    </source>
</evidence>
<dbReference type="AlphaFoldDB" id="A0A0E9PI26"/>
<name>A0A0E9PI26_ANGAN</name>
<accession>A0A0E9PI26</accession>
<reference evidence="1" key="2">
    <citation type="journal article" date="2015" name="Fish Shellfish Immunol.">
        <title>Early steps in the European eel (Anguilla anguilla)-Vibrio vulnificus interaction in the gills: Role of the RtxA13 toxin.</title>
        <authorList>
            <person name="Callol A."/>
            <person name="Pajuelo D."/>
            <person name="Ebbesson L."/>
            <person name="Teles M."/>
            <person name="MacKenzie S."/>
            <person name="Amaro C."/>
        </authorList>
    </citation>
    <scope>NUCLEOTIDE SEQUENCE</scope>
</reference>
<reference evidence="1" key="1">
    <citation type="submission" date="2014-11" db="EMBL/GenBank/DDBJ databases">
        <authorList>
            <person name="Amaro Gonzalez C."/>
        </authorList>
    </citation>
    <scope>NUCLEOTIDE SEQUENCE</scope>
</reference>
<proteinExistence type="predicted"/>
<dbReference type="EMBL" id="GBXM01104852">
    <property type="protein sequence ID" value="JAH03725.1"/>
    <property type="molecule type" value="Transcribed_RNA"/>
</dbReference>